<evidence type="ECO:0000256" key="1">
    <source>
        <dbReference type="SAM" id="Phobius"/>
    </source>
</evidence>
<name>A0A409YGV9_9AGAR</name>
<keyword evidence="1" id="KW-0472">Membrane</keyword>
<keyword evidence="1" id="KW-0812">Transmembrane</keyword>
<evidence type="ECO:0000313" key="2">
    <source>
        <dbReference type="EMBL" id="PPR02222.1"/>
    </source>
</evidence>
<evidence type="ECO:0008006" key="4">
    <source>
        <dbReference type="Google" id="ProtNLM"/>
    </source>
</evidence>
<dbReference type="OrthoDB" id="3351617at2759"/>
<evidence type="ECO:0000313" key="3">
    <source>
        <dbReference type="Proteomes" id="UP000284842"/>
    </source>
</evidence>
<keyword evidence="1" id="KW-1133">Transmembrane helix</keyword>
<feature type="transmembrane region" description="Helical" evidence="1">
    <location>
        <begin position="63"/>
        <end position="83"/>
    </location>
</feature>
<dbReference type="InParanoid" id="A0A409YGV9"/>
<reference evidence="2 3" key="1">
    <citation type="journal article" date="2018" name="Evol. Lett.">
        <title>Horizontal gene cluster transfer increased hallucinogenic mushroom diversity.</title>
        <authorList>
            <person name="Reynolds H.T."/>
            <person name="Vijayakumar V."/>
            <person name="Gluck-Thaler E."/>
            <person name="Korotkin H.B."/>
            <person name="Matheny P.B."/>
            <person name="Slot J.C."/>
        </authorList>
    </citation>
    <scope>NUCLEOTIDE SEQUENCE [LARGE SCALE GENOMIC DNA]</scope>
    <source>
        <strain evidence="2 3">2629</strain>
    </source>
</reference>
<dbReference type="EMBL" id="NHTK01001182">
    <property type="protein sequence ID" value="PPR02222.1"/>
    <property type="molecule type" value="Genomic_DNA"/>
</dbReference>
<feature type="transmembrane region" description="Helical" evidence="1">
    <location>
        <begin position="199"/>
        <end position="220"/>
    </location>
</feature>
<sequence length="372" mass="41466">MEAIDRAWHPIGETPIEVQDDATNLIGPTTHNAFTYGIAFTLYIICAQSLVQRFRAGTQPKQTIFTLAYMSVMFAMATVYCAINSRLAQLEYVNFRNYPGGLSAYSIVLFPTAINITALCALLTTNWMNDGLLLWRLWIIYHRSPFQLPVIGFGTLLYLATLGALPELARETHVLIALNNSHWLLFGDIPIEFFMTVTYYSLTISFTIIVALLLTARIVLVRRQLVSATGSKELISQYTGVIAIQVESSALYTIWGIIFLATYITKNPAQNIFFASLSEIQTIAPLLIIYRVSQGKAWNYGTSEILTTGRAVTPQRDRAPKPNASARAMVAPTTEVQMKVIHIMVETDIDGPHASIHFKGGKDIFRENDSDV</sequence>
<dbReference type="AlphaFoldDB" id="A0A409YGV9"/>
<organism evidence="2 3">
    <name type="scientific">Panaeolus cyanescens</name>
    <dbReference type="NCBI Taxonomy" id="181874"/>
    <lineage>
        <taxon>Eukaryota</taxon>
        <taxon>Fungi</taxon>
        <taxon>Dikarya</taxon>
        <taxon>Basidiomycota</taxon>
        <taxon>Agaricomycotina</taxon>
        <taxon>Agaricomycetes</taxon>
        <taxon>Agaricomycetidae</taxon>
        <taxon>Agaricales</taxon>
        <taxon>Agaricineae</taxon>
        <taxon>Galeropsidaceae</taxon>
        <taxon>Panaeolus</taxon>
    </lineage>
</organism>
<accession>A0A409YGV9</accession>
<feature type="transmembrane region" description="Helical" evidence="1">
    <location>
        <begin position="103"/>
        <end position="125"/>
    </location>
</feature>
<dbReference type="Proteomes" id="UP000284842">
    <property type="component" value="Unassembled WGS sequence"/>
</dbReference>
<feature type="transmembrane region" description="Helical" evidence="1">
    <location>
        <begin position="146"/>
        <end position="165"/>
    </location>
</feature>
<gene>
    <name evidence="2" type="ORF">CVT24_011470</name>
</gene>
<feature type="transmembrane region" description="Helical" evidence="1">
    <location>
        <begin position="33"/>
        <end position="51"/>
    </location>
</feature>
<keyword evidence="3" id="KW-1185">Reference proteome</keyword>
<protein>
    <recommendedName>
        <fullName evidence="4">G-protein coupled receptors family 1 profile domain-containing protein</fullName>
    </recommendedName>
</protein>
<feature type="transmembrane region" description="Helical" evidence="1">
    <location>
        <begin position="241"/>
        <end position="265"/>
    </location>
</feature>
<proteinExistence type="predicted"/>
<comment type="caution">
    <text evidence="2">The sequence shown here is derived from an EMBL/GenBank/DDBJ whole genome shotgun (WGS) entry which is preliminary data.</text>
</comment>